<dbReference type="InterPro" id="IPR023827">
    <property type="entry name" value="Peptidase_S8_Asp-AS"/>
</dbReference>
<dbReference type="InterPro" id="IPR013783">
    <property type="entry name" value="Ig-like_fold"/>
</dbReference>
<feature type="domain" description="Peptidase S8/S53" evidence="12">
    <location>
        <begin position="169"/>
        <end position="608"/>
    </location>
</feature>
<dbReference type="OrthoDB" id="614750at2"/>
<dbReference type="Pfam" id="PF22352">
    <property type="entry name" value="K319L-like_PKD"/>
    <property type="match status" value="1"/>
</dbReference>
<keyword evidence="5 7" id="KW-0720">Serine protease</keyword>
<dbReference type="GO" id="GO:0004252">
    <property type="term" value="F:serine-type endopeptidase activity"/>
    <property type="evidence" value="ECO:0007669"/>
    <property type="project" value="UniProtKB-UniRule"/>
</dbReference>
<evidence type="ECO:0000256" key="3">
    <source>
        <dbReference type="ARBA" id="ARBA00022729"/>
    </source>
</evidence>
<dbReference type="InterPro" id="IPR046450">
    <property type="entry name" value="PA_dom_sf"/>
</dbReference>
<dbReference type="Proteomes" id="UP000054363">
    <property type="component" value="Unassembled WGS sequence"/>
</dbReference>
<evidence type="ECO:0000259" key="13">
    <source>
        <dbReference type="Pfam" id="PF02225"/>
    </source>
</evidence>
<feature type="active site" description="Charge relay system" evidence="6 7">
    <location>
        <position position="244"/>
    </location>
</feature>
<evidence type="ECO:0000313" key="15">
    <source>
        <dbReference type="Proteomes" id="UP000054363"/>
    </source>
</evidence>
<keyword evidence="4 7" id="KW-0378">Hydrolase</keyword>
<feature type="chain" id="PRO_5001900881" description="Peptidase S8/S53 domain-containing protein" evidence="11">
    <location>
        <begin position="29"/>
        <end position="1289"/>
    </location>
</feature>
<dbReference type="InterPro" id="IPR045051">
    <property type="entry name" value="SBT"/>
</dbReference>
<gene>
    <name evidence="14" type="ORF">IDSA_01260</name>
</gene>
<keyword evidence="2 7" id="KW-0645">Protease</keyword>
<dbReference type="InterPro" id="IPR000209">
    <property type="entry name" value="Peptidase_S8/S53_dom"/>
</dbReference>
<dbReference type="SUPFAM" id="SSF49299">
    <property type="entry name" value="PKD domain"/>
    <property type="match status" value="1"/>
</dbReference>
<evidence type="ECO:0000256" key="4">
    <source>
        <dbReference type="ARBA" id="ARBA00022801"/>
    </source>
</evidence>
<dbReference type="PROSITE" id="PS00136">
    <property type="entry name" value="SUBTILASE_ASP"/>
    <property type="match status" value="1"/>
</dbReference>
<evidence type="ECO:0000256" key="5">
    <source>
        <dbReference type="ARBA" id="ARBA00022825"/>
    </source>
</evidence>
<dbReference type="Gene3D" id="2.60.40.10">
    <property type="entry name" value="Immunoglobulins"/>
    <property type="match status" value="1"/>
</dbReference>
<dbReference type="InterPro" id="IPR003137">
    <property type="entry name" value="PA_domain"/>
</dbReference>
<accession>A0A094L9A5</accession>
<dbReference type="InterPro" id="IPR035986">
    <property type="entry name" value="PKD_dom_sf"/>
</dbReference>
<dbReference type="Pfam" id="PF17963">
    <property type="entry name" value="Big_9"/>
    <property type="match status" value="1"/>
</dbReference>
<dbReference type="InterPro" id="IPR015500">
    <property type="entry name" value="Peptidase_S8_subtilisin-rel"/>
</dbReference>
<evidence type="ECO:0000256" key="7">
    <source>
        <dbReference type="PROSITE-ProRule" id="PRU01240"/>
    </source>
</evidence>
<evidence type="ECO:0000256" key="11">
    <source>
        <dbReference type="SAM" id="SignalP"/>
    </source>
</evidence>
<keyword evidence="10" id="KW-0472">Membrane</keyword>
<evidence type="ECO:0000256" key="8">
    <source>
        <dbReference type="RuleBase" id="RU003355"/>
    </source>
</evidence>
<dbReference type="Gene3D" id="3.50.30.30">
    <property type="match status" value="1"/>
</dbReference>
<evidence type="ECO:0000256" key="2">
    <source>
        <dbReference type="ARBA" id="ARBA00022670"/>
    </source>
</evidence>
<dbReference type="PROSITE" id="PS00138">
    <property type="entry name" value="SUBTILASE_SER"/>
    <property type="match status" value="1"/>
</dbReference>
<dbReference type="PRINTS" id="PR00723">
    <property type="entry name" value="SUBTILISIN"/>
</dbReference>
<dbReference type="InterPro" id="IPR023828">
    <property type="entry name" value="Peptidase_S8_Ser-AS"/>
</dbReference>
<feature type="transmembrane region" description="Helical" evidence="10">
    <location>
        <begin position="1265"/>
        <end position="1282"/>
    </location>
</feature>
<dbReference type="eggNOG" id="COG1404">
    <property type="taxonomic scope" value="Bacteria"/>
</dbReference>
<evidence type="ECO:0008006" key="16">
    <source>
        <dbReference type="Google" id="ProtNLM"/>
    </source>
</evidence>
<dbReference type="GO" id="GO:0006508">
    <property type="term" value="P:proteolysis"/>
    <property type="evidence" value="ECO:0007669"/>
    <property type="project" value="UniProtKB-KW"/>
</dbReference>
<dbReference type="Pfam" id="PF02225">
    <property type="entry name" value="PA"/>
    <property type="match status" value="1"/>
</dbReference>
<dbReference type="PIRSF" id="PIRSF037898">
    <property type="entry name" value="Subtilisin_rel_Sputw3181_3341"/>
    <property type="match status" value="1"/>
</dbReference>
<dbReference type="InterPro" id="IPR022398">
    <property type="entry name" value="Peptidase_S8_His-AS"/>
</dbReference>
<dbReference type="PROSITE" id="PS00137">
    <property type="entry name" value="SUBTILASE_HIS"/>
    <property type="match status" value="1"/>
</dbReference>
<evidence type="ECO:0000256" key="9">
    <source>
        <dbReference type="SAM" id="MobiDB-lite"/>
    </source>
</evidence>
<dbReference type="Pfam" id="PF00082">
    <property type="entry name" value="Peptidase_S8"/>
    <property type="match status" value="1"/>
</dbReference>
<feature type="signal peptide" evidence="11">
    <location>
        <begin position="1"/>
        <end position="28"/>
    </location>
</feature>
<comment type="similarity">
    <text evidence="7 8">Belongs to the peptidase S8 family.</text>
</comment>
<comment type="caution">
    <text evidence="14">The sequence shown here is derived from an EMBL/GenBank/DDBJ whole genome shotgun (WGS) entry which is preliminary data.</text>
</comment>
<feature type="active site" description="Charge relay system" evidence="6 7">
    <location>
        <position position="178"/>
    </location>
</feature>
<feature type="domain" description="PA" evidence="13">
    <location>
        <begin position="415"/>
        <end position="492"/>
    </location>
</feature>
<feature type="region of interest" description="Disordered" evidence="9">
    <location>
        <begin position="1171"/>
        <end position="1203"/>
    </location>
</feature>
<dbReference type="PROSITE" id="PS51892">
    <property type="entry name" value="SUBTILASE"/>
    <property type="match status" value="1"/>
</dbReference>
<keyword evidence="10" id="KW-0812">Transmembrane</keyword>
<keyword evidence="15" id="KW-1185">Reference proteome</keyword>
<dbReference type="SUPFAM" id="SSF52743">
    <property type="entry name" value="Subtilisin-like"/>
    <property type="match status" value="1"/>
</dbReference>
<evidence type="ECO:0000313" key="14">
    <source>
        <dbReference type="EMBL" id="KFZ31378.1"/>
    </source>
</evidence>
<dbReference type="SUPFAM" id="SSF52025">
    <property type="entry name" value="PA domain"/>
    <property type="match status" value="1"/>
</dbReference>
<evidence type="ECO:0000259" key="12">
    <source>
        <dbReference type="Pfam" id="PF00082"/>
    </source>
</evidence>
<dbReference type="STRING" id="435908.IDSA_01260"/>
<reference evidence="14 15" key="1">
    <citation type="submission" date="2014-06" db="EMBL/GenBank/DDBJ databases">
        <title>The draft genome sequence of Idiomarina salinarum ISL-52.</title>
        <authorList>
            <person name="Du J."/>
            <person name="Shao Z."/>
        </authorList>
    </citation>
    <scope>NUCLEOTIDE SEQUENCE [LARGE SCALE GENOMIC DNA]</scope>
    <source>
        <strain evidence="14 15">ISL-52</strain>
    </source>
</reference>
<dbReference type="RefSeq" id="WP_034773701.1">
    <property type="nucleotide sequence ID" value="NZ_JPER01000001.1"/>
</dbReference>
<keyword evidence="10" id="KW-1133">Transmembrane helix</keyword>
<proteinExistence type="inferred from homology"/>
<sequence>MNFCTLKRRLILAVAVAVATVTTATVSASQQDAPRRFLIEFKEPAVAAYKGGFAGLAATARASGVEQINLQAPAVQRYSGFLQERQKATISSIQQRLQGLKFQRSLLLTLNGAIVEYHGTDDLQQLLAGMDGIKAVYPDSIVRVHLDASNALINSSAAWQALGGRAGAGNGVKVAVIDTGIEPDHAMFQDVQHSRPADAPTDDYCATVDTTFCNDKLIAARFYDAPSDLAAGEYPDSPRDFDGHGSHVAGIAVGNQVSATYDGVTVNFSGVAPGASLMVYKALYGNSVGGSTGTTLALAAALEDAMADGADVINNSWGSDTVQDPNNSYYRTIFENLDAAGILTVTSAGNAGPGPQTIGCPACIEEGIAVASTRTGRVFGSDLEVSGLASAITTEIGEGAFTITTPIVAPLNASAVVDNVNAEGCSAFAANFFDGDIALIRRGSCTFADKASMVQNAGGVGMVVFNTEDGLVEMIMDGATLPSVFISQNDATIILNAWQPGDVATINPIMAKIIDDQVDVLSGFSSRGPNADSTFLKPELAAPGHEILSAYAGAASQYAVISGTSMAAPHVAGAAALMLAHHGDLTPAQLKSVLMTSAVGGVTKDDGVTPADPFDVGSGRLNLANALATAITVDTPSLADNLCAVSCSFERTLTNLKNVSSDWTLSVNFADPNLTGTLSTESVTLAANGTASFSLDVNAAFAGEGWNFGEIVVEHTGGEYAPARLPIVIYTSTTDSSGVISGGITSTEQLAGQPVAVKLRSALGAADKEVTFSAALPDAAEVELVADSLVFTETLSTATSKGYDQATNTINWVGMQQDSPPLATIADAGFEHSATSPADLGYDYQTVCGASEYCDDVSVSVTLPGDGILFDGQQFGTLTVSSNGLIELGETTQVANFSPQSLPNLAQPNGLYAPLWADLEIGGALGGEIRLFSIPADANGDSWLVVEWHEARNYNNVTGDRYSFNVWLQLGTDKAIYNYRDVSANKPQGPVVVGVENLAGNAGAMAYFDSTSGNATGTLPVNADSLTPSITAGDPAGVDMDFELLAATFGTVPATELATTRNAAVSSDLTDLVGSPSRDEAILMNVTDGIASFDAVLPLHFEGQGALSLDIATGPANGTVTTNGLALTYTPAAGFIGNDSFSYRVTDTAGQHTTAAEVTVLVENQVPVARASSPAGPVAAGQRVSLDGSASSDPDGDSLTYSWQQTAGPTTALSSTTAASPSLTAPSLAQSTTLTYQLTVSDGDKTSTDTTSISVQALPRSSGKFGFWIALLLLPLVLRSTLRKEKRLC</sequence>
<evidence type="ECO:0000256" key="6">
    <source>
        <dbReference type="PIRSR" id="PIRSR615500-1"/>
    </source>
</evidence>
<dbReference type="InterPro" id="IPR036852">
    <property type="entry name" value="Peptidase_S8/S53_dom_sf"/>
</dbReference>
<feature type="active site" description="Charge relay system" evidence="6 7">
    <location>
        <position position="565"/>
    </location>
</feature>
<keyword evidence="3 11" id="KW-0732">Signal</keyword>
<dbReference type="EMBL" id="JPER01000001">
    <property type="protein sequence ID" value="KFZ31378.1"/>
    <property type="molecule type" value="Genomic_DNA"/>
</dbReference>
<dbReference type="Gene3D" id="2.60.40.3440">
    <property type="match status" value="1"/>
</dbReference>
<protein>
    <recommendedName>
        <fullName evidence="16">Peptidase S8/S53 domain-containing protein</fullName>
    </recommendedName>
</protein>
<dbReference type="Gene3D" id="3.40.50.200">
    <property type="entry name" value="Peptidase S8/S53 domain"/>
    <property type="match status" value="1"/>
</dbReference>
<feature type="compositionally biased region" description="Low complexity" evidence="9">
    <location>
        <begin position="1185"/>
        <end position="1199"/>
    </location>
</feature>
<dbReference type="InterPro" id="IPR017312">
    <property type="entry name" value="Subtilisin_Alteromonadales"/>
</dbReference>
<keyword evidence="1" id="KW-0964">Secreted</keyword>
<organism evidence="14 15">
    <name type="scientific">Pseudidiomarina salinarum</name>
    <dbReference type="NCBI Taxonomy" id="435908"/>
    <lineage>
        <taxon>Bacteria</taxon>
        <taxon>Pseudomonadati</taxon>
        <taxon>Pseudomonadota</taxon>
        <taxon>Gammaproteobacteria</taxon>
        <taxon>Alteromonadales</taxon>
        <taxon>Idiomarinaceae</taxon>
        <taxon>Pseudidiomarina</taxon>
    </lineage>
</organism>
<evidence type="ECO:0000256" key="1">
    <source>
        <dbReference type="ARBA" id="ARBA00022525"/>
    </source>
</evidence>
<name>A0A094L9A5_9GAMM</name>
<dbReference type="PANTHER" id="PTHR10795">
    <property type="entry name" value="PROPROTEIN CONVERTASE SUBTILISIN/KEXIN"/>
    <property type="match status" value="1"/>
</dbReference>
<evidence type="ECO:0000256" key="10">
    <source>
        <dbReference type="SAM" id="Phobius"/>
    </source>
</evidence>